<gene>
    <name evidence="7" type="primary">ispD</name>
    <name evidence="8" type="ORF">EDC19_2578</name>
</gene>
<dbReference type="FunFam" id="3.90.550.10:FF:000003">
    <property type="entry name" value="2-C-methyl-D-erythritol 4-phosphate cytidylyltransferase"/>
    <property type="match status" value="1"/>
</dbReference>
<keyword evidence="9" id="KW-1185">Reference proteome</keyword>
<accession>A0A4V2PYZ7</accession>
<dbReference type="Gene3D" id="3.90.550.10">
    <property type="entry name" value="Spore Coat Polysaccharide Biosynthesis Protein SpsA, Chain A"/>
    <property type="match status" value="1"/>
</dbReference>
<comment type="function">
    <text evidence="7">Catalyzes the formation of 4-diphosphocytidyl-2-C-methyl-D-erythritol from CTP and 2-C-methyl-D-erythritol 4-phosphate (MEP).</text>
</comment>
<dbReference type="EMBL" id="SMGQ01000017">
    <property type="protein sequence ID" value="TCK87931.1"/>
    <property type="molecule type" value="Genomic_DNA"/>
</dbReference>
<comment type="pathway">
    <text evidence="2 7">Isoprenoid biosynthesis; isopentenyl diphosphate biosynthesis via DXP pathway; isopentenyl diphosphate from 1-deoxy-D-xylulose 5-phosphate: step 2/6.</text>
</comment>
<dbReference type="NCBIfam" id="TIGR00453">
    <property type="entry name" value="ispD"/>
    <property type="match status" value="1"/>
</dbReference>
<proteinExistence type="inferred from homology"/>
<evidence type="ECO:0000256" key="4">
    <source>
        <dbReference type="ARBA" id="ARBA00022679"/>
    </source>
</evidence>
<keyword evidence="5 7" id="KW-0548">Nucleotidyltransferase</keyword>
<dbReference type="HAMAP" id="MF_00108">
    <property type="entry name" value="IspD"/>
    <property type="match status" value="1"/>
</dbReference>
<dbReference type="UniPathway" id="UPA00056">
    <property type="reaction ID" value="UER00093"/>
</dbReference>
<evidence type="ECO:0000256" key="6">
    <source>
        <dbReference type="ARBA" id="ARBA00023229"/>
    </source>
</evidence>
<dbReference type="InterPro" id="IPR001228">
    <property type="entry name" value="IspD"/>
</dbReference>
<feature type="site" description="Positions MEP for the nucleophilic attack" evidence="7">
    <location>
        <position position="188"/>
    </location>
</feature>
<evidence type="ECO:0000256" key="2">
    <source>
        <dbReference type="ARBA" id="ARBA00004787"/>
    </source>
</evidence>
<dbReference type="InterPro" id="IPR029044">
    <property type="entry name" value="Nucleotide-diphossugar_trans"/>
</dbReference>
<comment type="similarity">
    <text evidence="3 7">Belongs to the IspD/TarI cytidylyltransferase family. IspD subfamily.</text>
</comment>
<dbReference type="Proteomes" id="UP000294545">
    <property type="component" value="Unassembled WGS sequence"/>
</dbReference>
<evidence type="ECO:0000256" key="5">
    <source>
        <dbReference type="ARBA" id="ARBA00022695"/>
    </source>
</evidence>
<feature type="site" description="Transition state stabilizer" evidence="7">
    <location>
        <position position="55"/>
    </location>
</feature>
<evidence type="ECO:0000256" key="3">
    <source>
        <dbReference type="ARBA" id="ARBA00009789"/>
    </source>
</evidence>
<feature type="site" description="Positions MEP for the nucleophilic attack" evidence="7">
    <location>
        <position position="246"/>
    </location>
</feature>
<evidence type="ECO:0000313" key="8">
    <source>
        <dbReference type="EMBL" id="TCK87931.1"/>
    </source>
</evidence>
<dbReference type="PROSITE" id="PS01295">
    <property type="entry name" value="ISPD"/>
    <property type="match status" value="1"/>
</dbReference>
<dbReference type="EC" id="2.7.7.60" evidence="7"/>
<protein>
    <recommendedName>
        <fullName evidence="7">2-C-methyl-D-erythritol 4-phosphate cytidylyltransferase</fullName>
        <ecNumber evidence="7">2.7.7.60</ecNumber>
    </recommendedName>
    <alternativeName>
        <fullName evidence="7">4-diphosphocytidyl-2C-methyl-D-erythritol synthase</fullName>
    </alternativeName>
    <alternativeName>
        <fullName evidence="7">MEP cytidylyltransferase</fullName>
        <shortName evidence="7">MCT</shortName>
    </alternativeName>
</protein>
<dbReference type="AlphaFoldDB" id="A0A4V2PYZ7"/>
<dbReference type="PANTHER" id="PTHR32125:SF4">
    <property type="entry name" value="2-C-METHYL-D-ERYTHRITOL 4-PHOSPHATE CYTIDYLYLTRANSFERASE, CHLOROPLASTIC"/>
    <property type="match status" value="1"/>
</dbReference>
<dbReference type="GO" id="GO:0050518">
    <property type="term" value="F:2-C-methyl-D-erythritol 4-phosphate cytidylyltransferase activity"/>
    <property type="evidence" value="ECO:0007669"/>
    <property type="project" value="UniProtKB-UniRule"/>
</dbReference>
<sequence>MYSYCKGPYSYYGFRDTRDIENINERAVECVKVEKVTGIVLAGGQGKRMASHIHKQYLKIEDHPIIVYTLMTFSRCNEIDEIILVVPKGEVDYNKKIINTYDLKKISKIVEGGEERYHSVYNALEHIKDDPNHYVLIHDGVRPFTTEKSIRTLINEMKKNKASILGVPVKDTIKKVDASHQVTSSEDRKELYAIQTPQGFRADIIKKAYRAFIKQSKKNITDDAMVVEQYTNETVKVIQGEYSNIKITTPEDLIIGEAILNNLVKKQIK</sequence>
<reference evidence="8 9" key="1">
    <citation type="submission" date="2019-03" db="EMBL/GenBank/DDBJ databases">
        <title>Genomic Encyclopedia of Type Strains, Phase IV (KMG-IV): sequencing the most valuable type-strain genomes for metagenomic binning, comparative biology and taxonomic classification.</title>
        <authorList>
            <person name="Goeker M."/>
        </authorList>
    </citation>
    <scope>NUCLEOTIDE SEQUENCE [LARGE SCALE GENOMIC DNA]</scope>
    <source>
        <strain evidence="8 9">DSM 24176</strain>
    </source>
</reference>
<comment type="catalytic activity">
    <reaction evidence="1 7">
        <text>2-C-methyl-D-erythritol 4-phosphate + CTP + H(+) = 4-CDP-2-C-methyl-D-erythritol + diphosphate</text>
        <dbReference type="Rhea" id="RHEA:13429"/>
        <dbReference type="ChEBI" id="CHEBI:15378"/>
        <dbReference type="ChEBI" id="CHEBI:33019"/>
        <dbReference type="ChEBI" id="CHEBI:37563"/>
        <dbReference type="ChEBI" id="CHEBI:57823"/>
        <dbReference type="ChEBI" id="CHEBI:58262"/>
        <dbReference type="EC" id="2.7.7.60"/>
    </reaction>
</comment>
<dbReference type="InterPro" id="IPR018294">
    <property type="entry name" value="ISPD_synthase_CS"/>
</dbReference>
<evidence type="ECO:0000256" key="1">
    <source>
        <dbReference type="ARBA" id="ARBA00001282"/>
    </source>
</evidence>
<dbReference type="InterPro" id="IPR050088">
    <property type="entry name" value="IspD/TarI_cytidylyltransf_bact"/>
</dbReference>
<evidence type="ECO:0000256" key="7">
    <source>
        <dbReference type="HAMAP-Rule" id="MF_00108"/>
    </source>
</evidence>
<dbReference type="Pfam" id="PF01128">
    <property type="entry name" value="IspD"/>
    <property type="match status" value="1"/>
</dbReference>
<keyword evidence="6 7" id="KW-0414">Isoprene biosynthesis</keyword>
<comment type="caution">
    <text evidence="8">The sequence shown here is derived from an EMBL/GenBank/DDBJ whole genome shotgun (WGS) entry which is preliminary data.</text>
</comment>
<dbReference type="InterPro" id="IPR034683">
    <property type="entry name" value="IspD/TarI"/>
</dbReference>
<keyword evidence="4 7" id="KW-0808">Transferase</keyword>
<dbReference type="CDD" id="cd02516">
    <property type="entry name" value="CDP-ME_synthetase"/>
    <property type="match status" value="1"/>
</dbReference>
<feature type="site" description="Transition state stabilizer" evidence="7">
    <location>
        <position position="48"/>
    </location>
</feature>
<dbReference type="PANTHER" id="PTHR32125">
    <property type="entry name" value="2-C-METHYL-D-ERYTHRITOL 4-PHOSPHATE CYTIDYLYLTRANSFERASE, CHLOROPLASTIC"/>
    <property type="match status" value="1"/>
</dbReference>
<organism evidence="8 9">
    <name type="scientific">Natranaerovirga hydrolytica</name>
    <dbReference type="NCBI Taxonomy" id="680378"/>
    <lineage>
        <taxon>Bacteria</taxon>
        <taxon>Bacillati</taxon>
        <taxon>Bacillota</taxon>
        <taxon>Clostridia</taxon>
        <taxon>Lachnospirales</taxon>
        <taxon>Natranaerovirgaceae</taxon>
        <taxon>Natranaerovirga</taxon>
    </lineage>
</organism>
<dbReference type="SUPFAM" id="SSF53448">
    <property type="entry name" value="Nucleotide-diphospho-sugar transferases"/>
    <property type="match status" value="1"/>
</dbReference>
<evidence type="ECO:0000313" key="9">
    <source>
        <dbReference type="Proteomes" id="UP000294545"/>
    </source>
</evidence>
<name>A0A4V2PYZ7_9FIRM</name>
<dbReference type="GO" id="GO:0019288">
    <property type="term" value="P:isopentenyl diphosphate biosynthetic process, methylerythritol 4-phosphate pathway"/>
    <property type="evidence" value="ECO:0007669"/>
    <property type="project" value="UniProtKB-UniRule"/>
</dbReference>